<dbReference type="InterPro" id="IPR000847">
    <property type="entry name" value="LysR_HTH_N"/>
</dbReference>
<dbReference type="Gene3D" id="1.10.10.10">
    <property type="entry name" value="Winged helix-like DNA-binding domain superfamily/Winged helix DNA-binding domain"/>
    <property type="match status" value="1"/>
</dbReference>
<dbReference type="PANTHER" id="PTHR30118">
    <property type="entry name" value="HTH-TYPE TRANSCRIPTIONAL REGULATOR LEUO-RELATED"/>
    <property type="match status" value="1"/>
</dbReference>
<dbReference type="EMBL" id="JAWXRC010000024">
    <property type="protein sequence ID" value="MDX6031669.1"/>
    <property type="molecule type" value="Genomic_DNA"/>
</dbReference>
<dbReference type="SUPFAM" id="SSF46785">
    <property type="entry name" value="Winged helix' DNA-binding domain"/>
    <property type="match status" value="1"/>
</dbReference>
<evidence type="ECO:0000256" key="4">
    <source>
        <dbReference type="ARBA" id="ARBA00023163"/>
    </source>
</evidence>
<reference evidence="6" key="1">
    <citation type="submission" date="2023-11" db="EMBL/GenBank/DDBJ databases">
        <title>Scandinavium wanjuensis sp. nov., isolated from lettuce South Korea.</title>
        <authorList>
            <person name="Park J."/>
            <person name="Park S."/>
            <person name="Oh K.K."/>
            <person name="Cho G.S."/>
            <person name="Franz C.M.A.P."/>
        </authorList>
    </citation>
    <scope>NUCLEOTIDE SEQUENCE</scope>
    <source>
        <strain evidence="6">V105_12</strain>
    </source>
</reference>
<feature type="domain" description="HTH lysR-type" evidence="5">
    <location>
        <begin position="16"/>
        <end position="73"/>
    </location>
</feature>
<evidence type="ECO:0000256" key="1">
    <source>
        <dbReference type="ARBA" id="ARBA00009437"/>
    </source>
</evidence>
<organism evidence="6 7">
    <name type="scientific">Scandinavium lactucae</name>
    <dbReference type="NCBI Taxonomy" id="3095028"/>
    <lineage>
        <taxon>Bacteria</taxon>
        <taxon>Pseudomonadati</taxon>
        <taxon>Pseudomonadota</taxon>
        <taxon>Gammaproteobacteria</taxon>
        <taxon>Enterobacterales</taxon>
        <taxon>Enterobacteriaceae</taxon>
        <taxon>Scandinavium</taxon>
    </lineage>
</organism>
<comment type="caution">
    <text evidence="6">The sequence shown here is derived from an EMBL/GenBank/DDBJ whole genome shotgun (WGS) entry which is preliminary data.</text>
</comment>
<dbReference type="PROSITE" id="PS50931">
    <property type="entry name" value="HTH_LYSR"/>
    <property type="match status" value="1"/>
</dbReference>
<dbReference type="InterPro" id="IPR050389">
    <property type="entry name" value="LysR-type_TF"/>
</dbReference>
<dbReference type="AlphaFoldDB" id="A0AAJ2S0M5"/>
<dbReference type="GO" id="GO:0003700">
    <property type="term" value="F:DNA-binding transcription factor activity"/>
    <property type="evidence" value="ECO:0007669"/>
    <property type="project" value="InterPro"/>
</dbReference>
<dbReference type="InterPro" id="IPR036388">
    <property type="entry name" value="WH-like_DNA-bd_sf"/>
</dbReference>
<keyword evidence="2" id="KW-0805">Transcription regulation</keyword>
<keyword evidence="4" id="KW-0804">Transcription</keyword>
<name>A0AAJ2S0M5_9ENTR</name>
<comment type="similarity">
    <text evidence="1">Belongs to the LysR transcriptional regulatory family.</text>
</comment>
<gene>
    <name evidence="6" type="ORF">SIL20_09125</name>
</gene>
<dbReference type="InterPro" id="IPR005119">
    <property type="entry name" value="LysR_subst-bd"/>
</dbReference>
<dbReference type="PANTHER" id="PTHR30118:SF14">
    <property type="entry name" value="LYSR FAMILY TRANSCRIPTIONAL REGULATOR"/>
    <property type="match status" value="1"/>
</dbReference>
<dbReference type="GO" id="GO:0003677">
    <property type="term" value="F:DNA binding"/>
    <property type="evidence" value="ECO:0007669"/>
    <property type="project" value="UniProtKB-KW"/>
</dbReference>
<dbReference type="InterPro" id="IPR036390">
    <property type="entry name" value="WH_DNA-bd_sf"/>
</dbReference>
<dbReference type="Proteomes" id="UP001282336">
    <property type="component" value="Unassembled WGS sequence"/>
</dbReference>
<dbReference type="Pfam" id="PF03466">
    <property type="entry name" value="LysR_substrate"/>
    <property type="match status" value="1"/>
</dbReference>
<keyword evidence="3" id="KW-0238">DNA-binding</keyword>
<accession>A0AAJ2S0M5</accession>
<dbReference type="Gene3D" id="3.40.190.10">
    <property type="entry name" value="Periplasmic binding protein-like II"/>
    <property type="match status" value="2"/>
</dbReference>
<evidence type="ECO:0000256" key="2">
    <source>
        <dbReference type="ARBA" id="ARBA00023015"/>
    </source>
</evidence>
<evidence type="ECO:0000313" key="6">
    <source>
        <dbReference type="EMBL" id="MDX6031669.1"/>
    </source>
</evidence>
<protein>
    <submittedName>
        <fullName evidence="6">LysR substrate-binding domain-containing protein</fullName>
    </submittedName>
</protein>
<dbReference type="SUPFAM" id="SSF53850">
    <property type="entry name" value="Periplasmic binding protein-like II"/>
    <property type="match status" value="1"/>
</dbReference>
<sequence length="311" mass="35405">MSDNKKNIDNQLIHGFDLNLLEVFELVYVYESVREASLRLGRSSSAISQSLNKLREMFSDPLFVRSGTRLIKTATAVNIHSAINENYLGLLNNLQELVSNNVRNSVNVFCSPYCGVRVLPVIMNYVTQENIECNIIHQTLELDEMNLDDQLSLRQVDLIFDINPIFRTDIVNTPISLEPLIWVCSKNHPRIKDTLTAEMMKNEKFVTFNSQGMSVKQGQEDIKDKYGQRNIVFSSASVFATVAVVEQSDLISPMPEWLYKKYGSSYMLKQIKSELPLPDLHIYMISRKSTLRNDVVRRISEGVVAGLYAGQ</sequence>
<dbReference type="Pfam" id="PF00126">
    <property type="entry name" value="HTH_1"/>
    <property type="match status" value="1"/>
</dbReference>
<dbReference type="RefSeq" id="WP_319628224.1">
    <property type="nucleotide sequence ID" value="NZ_JAWXRB010000043.1"/>
</dbReference>
<evidence type="ECO:0000313" key="7">
    <source>
        <dbReference type="Proteomes" id="UP001282336"/>
    </source>
</evidence>
<proteinExistence type="inferred from homology"/>
<evidence type="ECO:0000259" key="5">
    <source>
        <dbReference type="PROSITE" id="PS50931"/>
    </source>
</evidence>
<evidence type="ECO:0000256" key="3">
    <source>
        <dbReference type="ARBA" id="ARBA00023125"/>
    </source>
</evidence>